<evidence type="ECO:0000256" key="3">
    <source>
        <dbReference type="ARBA" id="ARBA00008919"/>
    </source>
</evidence>
<dbReference type="GO" id="GO:0008417">
    <property type="term" value="F:fucosyltransferase activity"/>
    <property type="evidence" value="ECO:0007669"/>
    <property type="project" value="InterPro"/>
</dbReference>
<evidence type="ECO:0000256" key="12">
    <source>
        <dbReference type="RuleBase" id="RU003832"/>
    </source>
</evidence>
<keyword evidence="9 12" id="KW-0333">Golgi apparatus</keyword>
<evidence type="ECO:0000256" key="1">
    <source>
        <dbReference type="ARBA" id="ARBA00004447"/>
    </source>
</evidence>
<evidence type="ECO:0000256" key="11">
    <source>
        <dbReference type="ARBA" id="ARBA00023180"/>
    </source>
</evidence>
<evidence type="ECO:0000256" key="5">
    <source>
        <dbReference type="ARBA" id="ARBA00022679"/>
    </source>
</evidence>
<dbReference type="EC" id="2.4.1.-" evidence="12"/>
<dbReference type="EMBL" id="VIIS01002210">
    <property type="protein sequence ID" value="KAF0287201.1"/>
    <property type="molecule type" value="Genomic_DNA"/>
</dbReference>
<evidence type="ECO:0000313" key="15">
    <source>
        <dbReference type="EMBL" id="KAF0287201.1"/>
    </source>
</evidence>
<dbReference type="GO" id="GO:0032580">
    <property type="term" value="C:Golgi cisterna membrane"/>
    <property type="evidence" value="ECO:0007669"/>
    <property type="project" value="UniProtKB-SubCell"/>
</dbReference>
<evidence type="ECO:0000259" key="13">
    <source>
        <dbReference type="Pfam" id="PF00852"/>
    </source>
</evidence>
<dbReference type="InterPro" id="IPR001503">
    <property type="entry name" value="Glyco_trans_10"/>
</dbReference>
<comment type="caution">
    <text evidence="15">The sequence shown here is derived from an EMBL/GenBank/DDBJ whole genome shotgun (WGS) entry which is preliminary data.</text>
</comment>
<dbReference type="OrthoDB" id="427096at2759"/>
<comment type="pathway">
    <text evidence="2">Protein modification; protein glycosylation.</text>
</comment>
<evidence type="ECO:0000256" key="7">
    <source>
        <dbReference type="ARBA" id="ARBA00022968"/>
    </source>
</evidence>
<dbReference type="AlphaFoldDB" id="A0A6A4VC50"/>
<dbReference type="PANTHER" id="PTHR48438">
    <property type="entry name" value="ALPHA-(1,3)-FUCOSYLTRANSFERASE C-RELATED"/>
    <property type="match status" value="1"/>
</dbReference>
<keyword evidence="7" id="KW-0735">Signal-anchor</keyword>
<gene>
    <name evidence="15" type="primary">FucTC_1</name>
    <name evidence="15" type="ORF">FJT64_014387</name>
</gene>
<dbReference type="InterPro" id="IPR038577">
    <property type="entry name" value="GT10-like_C_sf"/>
</dbReference>
<keyword evidence="6 12" id="KW-0812">Transmembrane</keyword>
<keyword evidence="10" id="KW-0472">Membrane</keyword>
<keyword evidence="11" id="KW-0325">Glycoprotein</keyword>
<evidence type="ECO:0000256" key="9">
    <source>
        <dbReference type="ARBA" id="ARBA00023034"/>
    </source>
</evidence>
<keyword evidence="5 12" id="KW-0808">Transferase</keyword>
<dbReference type="SUPFAM" id="SSF53756">
    <property type="entry name" value="UDP-Glycosyltransferase/glycogen phosphorylase"/>
    <property type="match status" value="1"/>
</dbReference>
<evidence type="ECO:0000256" key="8">
    <source>
        <dbReference type="ARBA" id="ARBA00022989"/>
    </source>
</evidence>
<comment type="subcellular location">
    <subcellularLocation>
        <location evidence="1 12">Golgi apparatus</location>
        <location evidence="1 12">Golgi stack membrane</location>
        <topology evidence="1 12">Single-pass type II membrane protein</topology>
    </subcellularLocation>
</comment>
<comment type="similarity">
    <text evidence="3 12">Belongs to the glycosyltransferase 10 family.</text>
</comment>
<sequence length="315" mass="36384">MAISQAFFLLQLDSADAVLFHLLDIQLEGLPRRRPAGQLWVLFCLESPGYPLVRRRRLARLNGLFNWTMTYRWDSDVAVPYGLVLPSGRLPRAVSAVLPRRPAFARYPPPTAKRRLVAWMVSNCRTPGKRERYVAQLRRHIQRIFAIQVDIYGSCGTLKCGRSESVQQQRNHTNFPCEQATTDYKFYLAFENTLCPDYVTEKFFRTLALGTVPVVFGGAQYPSLAPEGSYIDALQYEPWQLAELLLYLDGNDTAYRELFRWQADHRVVNAHPLRPLTCGLCRRLHELPAGTQVGVRYDLHRWYSAKQCHQWRPRG</sequence>
<accession>A0A6A4VC50</accession>
<dbReference type="Pfam" id="PF00852">
    <property type="entry name" value="Glyco_transf_10"/>
    <property type="match status" value="1"/>
</dbReference>
<keyword evidence="8" id="KW-1133">Transmembrane helix</keyword>
<evidence type="ECO:0000256" key="6">
    <source>
        <dbReference type="ARBA" id="ARBA00022692"/>
    </source>
</evidence>
<name>A0A6A4VC50_AMPAM</name>
<reference evidence="15 16" key="1">
    <citation type="submission" date="2019-07" db="EMBL/GenBank/DDBJ databases">
        <title>Draft genome assembly of a fouling barnacle, Amphibalanus amphitrite (Darwin, 1854): The first reference genome for Thecostraca.</title>
        <authorList>
            <person name="Kim W."/>
        </authorList>
    </citation>
    <scope>NUCLEOTIDE SEQUENCE [LARGE SCALE GENOMIC DNA]</scope>
    <source>
        <strain evidence="15">SNU_AA5</strain>
        <tissue evidence="15">Soma without cirri and trophi</tissue>
    </source>
</reference>
<protein>
    <recommendedName>
        <fullName evidence="12">Fucosyltransferase</fullName>
        <ecNumber evidence="12">2.4.1.-</ecNumber>
    </recommendedName>
</protein>
<dbReference type="PANTHER" id="PTHR48438:SF1">
    <property type="entry name" value="ALPHA-(1,3)-FUCOSYLTRANSFERASE C-RELATED"/>
    <property type="match status" value="1"/>
</dbReference>
<dbReference type="Gene3D" id="3.40.50.11660">
    <property type="entry name" value="Glycosyl transferase family 10, C-terminal domain"/>
    <property type="match status" value="1"/>
</dbReference>
<keyword evidence="16" id="KW-1185">Reference proteome</keyword>
<dbReference type="Proteomes" id="UP000440578">
    <property type="component" value="Unassembled WGS sequence"/>
</dbReference>
<dbReference type="FunFam" id="3.40.50.11660:FF:000004">
    <property type="entry name" value="Glycoprotein 3-alpha-L-fucosyltransferase A"/>
    <property type="match status" value="1"/>
</dbReference>
<evidence type="ECO:0000313" key="16">
    <source>
        <dbReference type="Proteomes" id="UP000440578"/>
    </source>
</evidence>
<organism evidence="15 16">
    <name type="scientific">Amphibalanus amphitrite</name>
    <name type="common">Striped barnacle</name>
    <name type="synonym">Balanus amphitrite</name>
    <dbReference type="NCBI Taxonomy" id="1232801"/>
    <lineage>
        <taxon>Eukaryota</taxon>
        <taxon>Metazoa</taxon>
        <taxon>Ecdysozoa</taxon>
        <taxon>Arthropoda</taxon>
        <taxon>Crustacea</taxon>
        <taxon>Multicrustacea</taxon>
        <taxon>Cirripedia</taxon>
        <taxon>Thoracica</taxon>
        <taxon>Thoracicalcarea</taxon>
        <taxon>Balanomorpha</taxon>
        <taxon>Balanoidea</taxon>
        <taxon>Balanidae</taxon>
        <taxon>Amphibalaninae</taxon>
        <taxon>Amphibalanus</taxon>
    </lineage>
</organism>
<feature type="domain" description="Fucosyltransferase C-terminal" evidence="13">
    <location>
        <begin position="112"/>
        <end position="292"/>
    </location>
</feature>
<evidence type="ECO:0000259" key="14">
    <source>
        <dbReference type="Pfam" id="PF17039"/>
    </source>
</evidence>
<feature type="domain" description="Fucosyltransferase N-terminal" evidence="14">
    <location>
        <begin position="12"/>
        <end position="82"/>
    </location>
</feature>
<dbReference type="UniPathway" id="UPA00378"/>
<dbReference type="InterPro" id="IPR055270">
    <property type="entry name" value="Glyco_tran_10_C"/>
</dbReference>
<evidence type="ECO:0000256" key="10">
    <source>
        <dbReference type="ARBA" id="ARBA00023136"/>
    </source>
</evidence>
<evidence type="ECO:0000256" key="2">
    <source>
        <dbReference type="ARBA" id="ARBA00004922"/>
    </source>
</evidence>
<keyword evidence="4 12" id="KW-0328">Glycosyltransferase</keyword>
<dbReference type="Pfam" id="PF17039">
    <property type="entry name" value="Glyco_tran_10_N"/>
    <property type="match status" value="1"/>
</dbReference>
<proteinExistence type="inferred from homology"/>
<dbReference type="InterPro" id="IPR031481">
    <property type="entry name" value="Glyco_tran_10_N"/>
</dbReference>
<evidence type="ECO:0000256" key="4">
    <source>
        <dbReference type="ARBA" id="ARBA00022676"/>
    </source>
</evidence>